<evidence type="ECO:0000259" key="3">
    <source>
        <dbReference type="Pfam" id="PF07596"/>
    </source>
</evidence>
<dbReference type="InterPro" id="IPR045584">
    <property type="entry name" value="Pilin-like"/>
</dbReference>
<keyword evidence="2" id="KW-1133">Transmembrane helix</keyword>
<dbReference type="Gene3D" id="3.30.700.10">
    <property type="entry name" value="Glycoprotein, Type 4 Pilin"/>
    <property type="match status" value="1"/>
</dbReference>
<feature type="compositionally biased region" description="Polar residues" evidence="1">
    <location>
        <begin position="132"/>
        <end position="141"/>
    </location>
</feature>
<evidence type="ECO:0000256" key="2">
    <source>
        <dbReference type="SAM" id="Phobius"/>
    </source>
</evidence>
<dbReference type="PANTHER" id="PTHR30093">
    <property type="entry name" value="GENERAL SECRETION PATHWAY PROTEIN G"/>
    <property type="match status" value="1"/>
</dbReference>
<gene>
    <name evidence="4" type="ORF">C8D82_10345</name>
</gene>
<dbReference type="GeneID" id="78294036"/>
<dbReference type="InterPro" id="IPR012902">
    <property type="entry name" value="N_methyl_site"/>
</dbReference>
<sequence>MKKNLIHVTSPAGSIAAPRCRFTLIELLVVIAIIAILAAMLLPALNKARERAHTASCSANLKQIGSANLFYAGDYRDYLPVGEYPGTFGGDRPLTRWHQRLAHLYLANNAALFRCPGARPDEGFNSEYKENGSYTTASGTPRSDKENYRIAGRPTWVTYTAVATIAGALNSWTGGAEQYTPRRLIRMKRPSLTVYALDGREMLVLGSELTQVAAARYPQVYRHNRRSNVCFADGHAGTIRMGLSWGKLSQEYVFIWPESSRMNDK</sequence>
<dbReference type="EMBL" id="QEKH01000003">
    <property type="protein sequence ID" value="PVY45131.1"/>
    <property type="molecule type" value="Genomic_DNA"/>
</dbReference>
<dbReference type="OrthoDB" id="9950563at2"/>
<evidence type="ECO:0000313" key="4">
    <source>
        <dbReference type="EMBL" id="PVY45131.1"/>
    </source>
</evidence>
<dbReference type="Proteomes" id="UP000245959">
    <property type="component" value="Unassembled WGS sequence"/>
</dbReference>
<feature type="region of interest" description="Disordered" evidence="1">
    <location>
        <begin position="124"/>
        <end position="145"/>
    </location>
</feature>
<accession>A0A2U1B908</accession>
<dbReference type="Pfam" id="PF07596">
    <property type="entry name" value="SBP_bac_10"/>
    <property type="match status" value="1"/>
</dbReference>
<dbReference type="InterPro" id="IPR011453">
    <property type="entry name" value="DUF1559"/>
</dbReference>
<proteinExistence type="predicted"/>
<keyword evidence="2" id="KW-0472">Membrane</keyword>
<keyword evidence="5" id="KW-1185">Reference proteome</keyword>
<feature type="transmembrane region" description="Helical" evidence="2">
    <location>
        <begin position="21"/>
        <end position="42"/>
    </location>
</feature>
<organism evidence="4 5">
    <name type="scientific">Victivallis vadensis</name>
    <dbReference type="NCBI Taxonomy" id="172901"/>
    <lineage>
        <taxon>Bacteria</taxon>
        <taxon>Pseudomonadati</taxon>
        <taxon>Lentisphaerota</taxon>
        <taxon>Lentisphaeria</taxon>
        <taxon>Victivallales</taxon>
        <taxon>Victivallaceae</taxon>
        <taxon>Victivallis</taxon>
    </lineage>
</organism>
<comment type="caution">
    <text evidence="4">The sequence shown here is derived from an EMBL/GenBank/DDBJ whole genome shotgun (WGS) entry which is preliminary data.</text>
</comment>
<dbReference type="AlphaFoldDB" id="A0A2U1B908"/>
<keyword evidence="2" id="KW-0812">Transmembrane</keyword>
<dbReference type="SUPFAM" id="SSF54523">
    <property type="entry name" value="Pili subunits"/>
    <property type="match status" value="1"/>
</dbReference>
<dbReference type="NCBIfam" id="TIGR02532">
    <property type="entry name" value="IV_pilin_GFxxxE"/>
    <property type="match status" value="1"/>
</dbReference>
<evidence type="ECO:0000313" key="5">
    <source>
        <dbReference type="Proteomes" id="UP000245959"/>
    </source>
</evidence>
<dbReference type="RefSeq" id="WP_116882705.1">
    <property type="nucleotide sequence ID" value="NZ_CABMMC010000019.1"/>
</dbReference>
<feature type="domain" description="DUF1559" evidence="3">
    <location>
        <begin position="47"/>
        <end position="98"/>
    </location>
</feature>
<protein>
    <submittedName>
        <fullName evidence="4">Prepilin-type N-terminal cleavage/methylation domain-containing protein/prepilin-type processing-associated H-X9-DG protein</fullName>
    </submittedName>
</protein>
<evidence type="ECO:0000256" key="1">
    <source>
        <dbReference type="SAM" id="MobiDB-lite"/>
    </source>
</evidence>
<name>A0A2U1B908_9BACT</name>
<reference evidence="4 5" key="1">
    <citation type="submission" date="2018-04" db="EMBL/GenBank/DDBJ databases">
        <title>Genomic Encyclopedia of Type Strains, Phase IV (KMG-IV): sequencing the most valuable type-strain genomes for metagenomic binning, comparative biology and taxonomic classification.</title>
        <authorList>
            <person name="Goeker M."/>
        </authorList>
    </citation>
    <scope>NUCLEOTIDE SEQUENCE [LARGE SCALE GENOMIC DNA]</scope>
    <source>
        <strain evidence="4 5">DSM 14823</strain>
    </source>
</reference>